<dbReference type="KEGG" id="cle:Clole_2120"/>
<evidence type="ECO:0000313" key="9">
    <source>
        <dbReference type="Proteomes" id="UP000008467"/>
    </source>
</evidence>
<keyword evidence="3 6" id="KW-0812">Transmembrane</keyword>
<gene>
    <name evidence="8" type="ordered locus">Clole_2120</name>
</gene>
<feature type="transmembrane region" description="Helical" evidence="6">
    <location>
        <begin position="463"/>
        <end position="482"/>
    </location>
</feature>
<evidence type="ECO:0000256" key="1">
    <source>
        <dbReference type="ARBA" id="ARBA00004651"/>
    </source>
</evidence>
<dbReference type="Gene3D" id="3.60.15.10">
    <property type="entry name" value="Ribonuclease Z/Hydroxyacylglutathione hydrolase-like"/>
    <property type="match status" value="1"/>
</dbReference>
<feature type="transmembrane region" description="Helical" evidence="6">
    <location>
        <begin position="317"/>
        <end position="335"/>
    </location>
</feature>
<proteinExistence type="predicted"/>
<evidence type="ECO:0000256" key="4">
    <source>
        <dbReference type="ARBA" id="ARBA00022989"/>
    </source>
</evidence>
<evidence type="ECO:0000256" key="6">
    <source>
        <dbReference type="SAM" id="Phobius"/>
    </source>
</evidence>
<evidence type="ECO:0000256" key="2">
    <source>
        <dbReference type="ARBA" id="ARBA00022475"/>
    </source>
</evidence>
<keyword evidence="9" id="KW-1185">Reference proteome</keyword>
<dbReference type="InterPro" id="IPR052159">
    <property type="entry name" value="Competence_DNA_uptake"/>
</dbReference>
<dbReference type="PANTHER" id="PTHR30619:SF7">
    <property type="entry name" value="BETA-LACTAMASE DOMAIN PROTEIN"/>
    <property type="match status" value="1"/>
</dbReference>
<sequence>MENKSKYLTRPIAHMTLGFIIGIIGGNMFLNEKYVSSFFIPGLLSVGAFYYLKYRYKGLMIILIGSIAGILLLTVHPLRLESHYFEPGNRVQLEGEVYEVQNTAYGQYISIKHVTLYKEKHKVQLRSSLQLSVNTVNTITPYDWVEVRGTVEAIEGAMNPSDFNDITYLKTKNIVGRIKVEEILTQDVKTPWIEKLQNKLKSKLDELFQGKDQGIMKALLLGDDTALEASTDKIYTDSGISHVLCISGFHVSVIAGFLLLVMGQLGMSYTLRYLIVLLGIWLYAYLTGWGVSTLRATWMMSFLVIGRLIWEEEDGWINLALASLCILIVQPYQLFAVGFQLSFLAMVAIIISQIIIEHLEEEKKMKLWHKWLLPWLPIQLILSLPLTYHFYQVPFLSSLLNFIVIPLFSLIMIGGWGCLLMGLFDWPLGYLLASVISLLLQVISFMVRLVLSVPLSTICVGRPSGIELLLYIIVIGLFLYGVWGIGNKIKLYACSCLLTLSLIVGIKVIPKELNVAFLYVGQGDGSVIITPKGQVIVIDGGKTGKGGVIERYLKYKGKTQIDMMILSHSDEDHIGGLIELISGTIGVKQVCISKADESENLVRFKEQCRKKQIPILAMGRGDQLILGDLKLTALAPNFTTPKEIANDNSLVCMLQYKAFSALFTGDKSKDSESWIYSQLNPISILKISHHGSRTGTSKELLLKVNPVYAMISCGRQNRYGHPHKEVTDLLTENHITYSQTNETGAVWIETNGYKMKINKQREDLEHDAGMLFTARGR</sequence>
<keyword evidence="5 6" id="KW-0472">Membrane</keyword>
<dbReference type="SUPFAM" id="SSF56281">
    <property type="entry name" value="Metallo-hydrolase/oxidoreductase"/>
    <property type="match status" value="1"/>
</dbReference>
<feature type="transmembrane region" description="Helical" evidence="6">
    <location>
        <begin position="59"/>
        <end position="78"/>
    </location>
</feature>
<dbReference type="SMART" id="SM00849">
    <property type="entry name" value="Lactamase_B"/>
    <property type="match status" value="1"/>
</dbReference>
<feature type="transmembrane region" description="Helical" evidence="6">
    <location>
        <begin position="35"/>
        <end position="52"/>
    </location>
</feature>
<feature type="transmembrane region" description="Helical" evidence="6">
    <location>
        <begin position="341"/>
        <end position="359"/>
    </location>
</feature>
<name>F2JQX6_CELLD</name>
<dbReference type="GO" id="GO:0030420">
    <property type="term" value="P:establishment of competence for transformation"/>
    <property type="evidence" value="ECO:0007669"/>
    <property type="project" value="InterPro"/>
</dbReference>
<feature type="transmembrane region" description="Helical" evidence="6">
    <location>
        <begin position="403"/>
        <end position="423"/>
    </location>
</feature>
<dbReference type="Pfam" id="PF00753">
    <property type="entry name" value="Lactamase_B"/>
    <property type="match status" value="1"/>
</dbReference>
<dbReference type="Pfam" id="PF13567">
    <property type="entry name" value="DUF4131"/>
    <property type="match status" value="1"/>
</dbReference>
<feature type="transmembrane region" description="Helical" evidence="6">
    <location>
        <begin position="12"/>
        <end position="29"/>
    </location>
</feature>
<feature type="transmembrane region" description="Helical" evidence="6">
    <location>
        <begin position="269"/>
        <end position="286"/>
    </location>
</feature>
<dbReference type="GO" id="GO:0005886">
    <property type="term" value="C:plasma membrane"/>
    <property type="evidence" value="ECO:0007669"/>
    <property type="project" value="UniProtKB-SubCell"/>
</dbReference>
<feature type="domain" description="Metallo-beta-lactamase" evidence="7">
    <location>
        <begin position="522"/>
        <end position="715"/>
    </location>
</feature>
<evidence type="ECO:0000259" key="7">
    <source>
        <dbReference type="SMART" id="SM00849"/>
    </source>
</evidence>
<dbReference type="AlphaFoldDB" id="F2JQX6"/>
<dbReference type="NCBIfam" id="TIGR00361">
    <property type="entry name" value="ComEC_Rec2"/>
    <property type="match status" value="1"/>
</dbReference>
<dbReference type="HOGENOM" id="CLU_010363_2_1_9"/>
<reference evidence="8 9" key="1">
    <citation type="journal article" date="2011" name="J. Bacteriol.">
        <title>Complete genome sequence of the cellulose-degrading bacterium Cellulosilyticum lentocellum.</title>
        <authorList>
            <consortium name="US DOE Joint Genome Institute"/>
            <person name="Miller D.A."/>
            <person name="Suen G."/>
            <person name="Bruce D."/>
            <person name="Copeland A."/>
            <person name="Cheng J.F."/>
            <person name="Detter C."/>
            <person name="Goodwin L.A."/>
            <person name="Han C.S."/>
            <person name="Hauser L.J."/>
            <person name="Land M.L."/>
            <person name="Lapidus A."/>
            <person name="Lucas S."/>
            <person name="Meincke L."/>
            <person name="Pitluck S."/>
            <person name="Tapia R."/>
            <person name="Teshima H."/>
            <person name="Woyke T."/>
            <person name="Fox B.G."/>
            <person name="Angert E.R."/>
            <person name="Currie C.R."/>
        </authorList>
    </citation>
    <scope>NUCLEOTIDE SEQUENCE [LARGE SCALE GENOMIC DNA]</scope>
    <source>
        <strain evidence="9">ATCC 49066 / DSM 5427 / NCIMB 11756 / RHM5</strain>
    </source>
</reference>
<feature type="transmembrane region" description="Helical" evidence="6">
    <location>
        <begin position="371"/>
        <end position="391"/>
    </location>
</feature>
<dbReference type="Pfam" id="PF03772">
    <property type="entry name" value="Competence"/>
    <property type="match status" value="1"/>
</dbReference>
<organism evidence="8 9">
    <name type="scientific">Cellulosilyticum lentocellum (strain ATCC 49066 / DSM 5427 / NCIMB 11756 / RHM5)</name>
    <name type="common">Clostridium lentocellum</name>
    <dbReference type="NCBI Taxonomy" id="642492"/>
    <lineage>
        <taxon>Bacteria</taxon>
        <taxon>Bacillati</taxon>
        <taxon>Bacillota</taxon>
        <taxon>Clostridia</taxon>
        <taxon>Lachnospirales</taxon>
        <taxon>Cellulosilyticaceae</taxon>
        <taxon>Cellulosilyticum</taxon>
    </lineage>
</organism>
<evidence type="ECO:0000313" key="8">
    <source>
        <dbReference type="EMBL" id="ADZ83834.1"/>
    </source>
</evidence>
<dbReference type="InterPro" id="IPR025405">
    <property type="entry name" value="DUF4131"/>
</dbReference>
<feature type="transmembrane region" description="Helical" evidence="6">
    <location>
        <begin position="430"/>
        <end position="451"/>
    </location>
</feature>
<keyword evidence="2" id="KW-1003">Cell membrane</keyword>
<dbReference type="PANTHER" id="PTHR30619">
    <property type="entry name" value="DNA INTERNALIZATION/COMPETENCE PROTEIN COMEC/REC2"/>
    <property type="match status" value="1"/>
</dbReference>
<dbReference type="InterPro" id="IPR001279">
    <property type="entry name" value="Metallo-B-lactamas"/>
</dbReference>
<protein>
    <submittedName>
        <fullName evidence="8">DNA internalization-related competence protein ComEC/Rec2</fullName>
    </submittedName>
</protein>
<keyword evidence="4 6" id="KW-1133">Transmembrane helix</keyword>
<dbReference type="Proteomes" id="UP000008467">
    <property type="component" value="Chromosome"/>
</dbReference>
<dbReference type="InterPro" id="IPR036866">
    <property type="entry name" value="RibonucZ/Hydroxyglut_hydro"/>
</dbReference>
<dbReference type="eggNOG" id="COG2333">
    <property type="taxonomic scope" value="Bacteria"/>
</dbReference>
<comment type="subcellular location">
    <subcellularLocation>
        <location evidence="1">Cell membrane</location>
        <topology evidence="1">Multi-pass membrane protein</topology>
    </subcellularLocation>
</comment>
<dbReference type="STRING" id="642492.Clole_2120"/>
<dbReference type="InterPro" id="IPR035681">
    <property type="entry name" value="ComA-like_MBL"/>
</dbReference>
<dbReference type="EMBL" id="CP002582">
    <property type="protein sequence ID" value="ADZ83834.1"/>
    <property type="molecule type" value="Genomic_DNA"/>
</dbReference>
<dbReference type="CDD" id="cd07731">
    <property type="entry name" value="ComA-like_MBL-fold"/>
    <property type="match status" value="1"/>
</dbReference>
<dbReference type="NCBIfam" id="TIGR00360">
    <property type="entry name" value="ComEC_N-term"/>
    <property type="match status" value="1"/>
</dbReference>
<dbReference type="RefSeq" id="WP_013657128.1">
    <property type="nucleotide sequence ID" value="NC_015275.1"/>
</dbReference>
<accession>F2JQX6</accession>
<dbReference type="InterPro" id="IPR004477">
    <property type="entry name" value="ComEC_N"/>
</dbReference>
<feature type="transmembrane region" description="Helical" evidence="6">
    <location>
        <begin position="240"/>
        <end position="262"/>
    </location>
</feature>
<evidence type="ECO:0000256" key="3">
    <source>
        <dbReference type="ARBA" id="ARBA00022692"/>
    </source>
</evidence>
<evidence type="ECO:0000256" key="5">
    <source>
        <dbReference type="ARBA" id="ARBA00023136"/>
    </source>
</evidence>
<dbReference type="eggNOG" id="COG0658">
    <property type="taxonomic scope" value="Bacteria"/>
</dbReference>
<dbReference type="InterPro" id="IPR004797">
    <property type="entry name" value="Competence_ComEC/Rec2"/>
</dbReference>